<feature type="domain" description="PurM-like N-terminal" evidence="8">
    <location>
        <begin position="328"/>
        <end position="424"/>
    </location>
</feature>
<dbReference type="Pfam" id="PF00586">
    <property type="entry name" value="AIRS"/>
    <property type="match status" value="1"/>
</dbReference>
<evidence type="ECO:0000259" key="8">
    <source>
        <dbReference type="Pfam" id="PF00586"/>
    </source>
</evidence>
<keyword evidence="6" id="KW-0067">ATP-binding</keyword>
<dbReference type="SUPFAM" id="SSF56042">
    <property type="entry name" value="PurM C-terminal domain-like"/>
    <property type="match status" value="1"/>
</dbReference>
<feature type="non-terminal residue" evidence="10">
    <location>
        <position position="629"/>
    </location>
</feature>
<dbReference type="Proteomes" id="UP000176631">
    <property type="component" value="Unassembled WGS sequence"/>
</dbReference>
<dbReference type="PANTHER" id="PTHR10099:SF1">
    <property type="entry name" value="PHOSPHORIBOSYLFORMYLGLYCINAMIDINE SYNTHASE"/>
    <property type="match status" value="1"/>
</dbReference>
<dbReference type="Pfam" id="PF02769">
    <property type="entry name" value="AIRS_C"/>
    <property type="match status" value="1"/>
</dbReference>
<dbReference type="STRING" id="1802593.A2172_05200"/>
<dbReference type="SUPFAM" id="SSF52317">
    <property type="entry name" value="Class I glutamine amidotransferase-like"/>
    <property type="match status" value="1"/>
</dbReference>
<dbReference type="InterPro" id="IPR010075">
    <property type="entry name" value="PRibForGlyAmidine_synth_PurQ"/>
</dbReference>
<evidence type="ECO:0000256" key="3">
    <source>
        <dbReference type="ARBA" id="ARBA00022741"/>
    </source>
</evidence>
<dbReference type="InterPro" id="IPR036676">
    <property type="entry name" value="PurM-like_C_sf"/>
</dbReference>
<keyword evidence="5" id="KW-0378">Hydrolase</keyword>
<dbReference type="GO" id="GO:0004642">
    <property type="term" value="F:phosphoribosylformylglycinamidine synthase activity"/>
    <property type="evidence" value="ECO:0007669"/>
    <property type="project" value="InterPro"/>
</dbReference>
<dbReference type="Gene3D" id="3.40.50.880">
    <property type="match status" value="1"/>
</dbReference>
<evidence type="ECO:0000313" key="10">
    <source>
        <dbReference type="EMBL" id="OGY23076.1"/>
    </source>
</evidence>
<dbReference type="InterPro" id="IPR036921">
    <property type="entry name" value="PurM-like_N_sf"/>
</dbReference>
<evidence type="ECO:0000256" key="1">
    <source>
        <dbReference type="ARBA" id="ARBA00022490"/>
    </source>
</evidence>
<keyword evidence="3" id="KW-0547">Nucleotide-binding</keyword>
<evidence type="ECO:0000313" key="11">
    <source>
        <dbReference type="Proteomes" id="UP000176631"/>
    </source>
</evidence>
<dbReference type="AlphaFoldDB" id="A0A1G1W5W8"/>
<dbReference type="Gene3D" id="3.30.1330.10">
    <property type="entry name" value="PurM-like, N-terminal domain"/>
    <property type="match status" value="1"/>
</dbReference>
<keyword evidence="2" id="KW-0436">Ligase</keyword>
<reference evidence="10 11" key="1">
    <citation type="journal article" date="2016" name="Nat. Commun.">
        <title>Thousands of microbial genomes shed light on interconnected biogeochemical processes in an aquifer system.</title>
        <authorList>
            <person name="Anantharaman K."/>
            <person name="Brown C.T."/>
            <person name="Hug L.A."/>
            <person name="Sharon I."/>
            <person name="Castelle C.J."/>
            <person name="Probst A.J."/>
            <person name="Thomas B.C."/>
            <person name="Singh A."/>
            <person name="Wilkins M.J."/>
            <person name="Karaoz U."/>
            <person name="Brodie E.L."/>
            <person name="Williams K.H."/>
            <person name="Hubbard S.S."/>
            <person name="Banfield J.F."/>
        </authorList>
    </citation>
    <scope>NUCLEOTIDE SEQUENCE [LARGE SCALE GENOMIC DNA]</scope>
</reference>
<dbReference type="GO" id="GO:0006189">
    <property type="term" value="P:'de novo' IMP biosynthetic process"/>
    <property type="evidence" value="ECO:0007669"/>
    <property type="project" value="InterPro"/>
</dbReference>
<dbReference type="GO" id="GO:0005737">
    <property type="term" value="C:cytoplasm"/>
    <property type="evidence" value="ECO:0007669"/>
    <property type="project" value="TreeGrafter"/>
</dbReference>
<evidence type="ECO:0000259" key="9">
    <source>
        <dbReference type="Pfam" id="PF02769"/>
    </source>
</evidence>
<gene>
    <name evidence="10" type="ORF">A2172_05200</name>
</gene>
<dbReference type="NCBIfam" id="TIGR01737">
    <property type="entry name" value="FGAM_synth_I"/>
    <property type="match status" value="1"/>
</dbReference>
<feature type="domain" description="PurM-like C-terminal" evidence="9">
    <location>
        <begin position="459"/>
        <end position="626"/>
    </location>
</feature>
<evidence type="ECO:0000256" key="7">
    <source>
        <dbReference type="ARBA" id="ARBA00022962"/>
    </source>
</evidence>
<dbReference type="PANTHER" id="PTHR10099">
    <property type="entry name" value="PHOSPHORIBOSYLFORMYLGLYCINAMIDINE SYNTHASE"/>
    <property type="match status" value="1"/>
</dbReference>
<evidence type="ECO:0000256" key="2">
    <source>
        <dbReference type="ARBA" id="ARBA00022598"/>
    </source>
</evidence>
<comment type="caution">
    <text evidence="10">The sequence shown here is derived from an EMBL/GenBank/DDBJ whole genome shotgun (WGS) entry which is preliminary data.</text>
</comment>
<evidence type="ECO:0000256" key="5">
    <source>
        <dbReference type="ARBA" id="ARBA00022801"/>
    </source>
</evidence>
<accession>A0A1G1W5W8</accession>
<dbReference type="Pfam" id="PF13507">
    <property type="entry name" value="GATase_5"/>
    <property type="match status" value="1"/>
</dbReference>
<dbReference type="InterPro" id="IPR010918">
    <property type="entry name" value="PurM-like_C_dom"/>
</dbReference>
<dbReference type="SUPFAM" id="SSF55326">
    <property type="entry name" value="PurM N-terminal domain-like"/>
    <property type="match status" value="1"/>
</dbReference>
<organism evidence="10 11">
    <name type="scientific">Candidatus Woykebacteria bacterium RBG_13_40_15</name>
    <dbReference type="NCBI Taxonomy" id="1802593"/>
    <lineage>
        <taxon>Bacteria</taxon>
        <taxon>Candidatus Woykeibacteriota</taxon>
    </lineage>
</organism>
<dbReference type="Gene3D" id="3.90.650.10">
    <property type="entry name" value="PurM-like C-terminal domain"/>
    <property type="match status" value="1"/>
</dbReference>
<keyword evidence="1" id="KW-0963">Cytoplasm</keyword>
<dbReference type="PROSITE" id="PS51273">
    <property type="entry name" value="GATASE_TYPE_1"/>
    <property type="match status" value="1"/>
</dbReference>
<keyword evidence="4" id="KW-0658">Purine biosynthesis</keyword>
<proteinExistence type="inferred from homology"/>
<keyword evidence="7" id="KW-0315">Glutamine amidotransferase</keyword>
<dbReference type="InterPro" id="IPR016188">
    <property type="entry name" value="PurM-like_N"/>
</dbReference>
<protein>
    <submittedName>
        <fullName evidence="10">Phosphoribosylformylglycinamidine synthase I</fullName>
    </submittedName>
</protein>
<dbReference type="GO" id="GO:0005524">
    <property type="term" value="F:ATP binding"/>
    <property type="evidence" value="ECO:0007669"/>
    <property type="project" value="UniProtKB-KW"/>
</dbReference>
<dbReference type="HAMAP" id="MF_00421">
    <property type="entry name" value="PurQ"/>
    <property type="match status" value="1"/>
</dbReference>
<sequence length="629" mass="69070">MKPKALVVTGYGINCDEETTFALKLAGADSEIVHINDLTENKKWLKQSQILVFPGGFSYGDDTGSGKGLANKIRNNLFSEIKEFINEGKLVIGICNGFQVLVNLGLLPATDKRCGQKEAALIHNDSVRFQCRWVKLKAESKKCIFTAGLDEIDIPVAHGEGKFYAPEAVLKKLEKTGQIVFRYVKENGERADGQFPANPNGSLEDIAGICDESGRVLGLMPHPERAIFWLNHPDYQALKEKSEREGKVVPEIYPPALKIFENAVNYFDKASVDKSTYKESGVDIELGDVCSKIFYEAAKKTWENRKGKIGEIVTLFDDFSGIRMVDVSRLPKGSFMCLGFDGVGTKVEVAERRGKHETVAYDLLAMVCDDAVVRGGEPVIVGSVLDVKSLQGPQDADFIKQIAAGYVDAAKEAGVVVINGELAELGARVKGFGDFNYNWGAGLVWFARKDRLLTGREIKVEDKIVALKEDGFRSNGLSLVRKILIKNLGENWHTNKKLTEEVLAPSRIYSRAICRLNGGFSEEPKVTIHGVVHITGGGIPGKLGRTLKISGFGARLDNLYDPCPLMLKLQKIGNVEDLEAYKTWNMGQGMLVVTPEAERTVKLLAKSGIESKIAGEITEEPGIEVRNKG</sequence>
<dbReference type="SMART" id="SM01211">
    <property type="entry name" value="GATase_5"/>
    <property type="match status" value="1"/>
</dbReference>
<evidence type="ECO:0000256" key="6">
    <source>
        <dbReference type="ARBA" id="ARBA00022840"/>
    </source>
</evidence>
<dbReference type="EMBL" id="MHCP01000029">
    <property type="protein sequence ID" value="OGY23076.1"/>
    <property type="molecule type" value="Genomic_DNA"/>
</dbReference>
<dbReference type="InterPro" id="IPR029062">
    <property type="entry name" value="Class_I_gatase-like"/>
</dbReference>
<evidence type="ECO:0000256" key="4">
    <source>
        <dbReference type="ARBA" id="ARBA00022755"/>
    </source>
</evidence>
<name>A0A1G1W5W8_9BACT</name>
<dbReference type="GO" id="GO:0016787">
    <property type="term" value="F:hydrolase activity"/>
    <property type="evidence" value="ECO:0007669"/>
    <property type="project" value="UniProtKB-KW"/>
</dbReference>
<dbReference type="CDD" id="cd01740">
    <property type="entry name" value="GATase1_FGAR_AT"/>
    <property type="match status" value="1"/>
</dbReference>